<accession>A0AAV1S0F6</accession>
<organism evidence="1 2">
    <name type="scientific">Dovyalis caffra</name>
    <dbReference type="NCBI Taxonomy" id="77055"/>
    <lineage>
        <taxon>Eukaryota</taxon>
        <taxon>Viridiplantae</taxon>
        <taxon>Streptophyta</taxon>
        <taxon>Embryophyta</taxon>
        <taxon>Tracheophyta</taxon>
        <taxon>Spermatophyta</taxon>
        <taxon>Magnoliopsida</taxon>
        <taxon>eudicotyledons</taxon>
        <taxon>Gunneridae</taxon>
        <taxon>Pentapetalae</taxon>
        <taxon>rosids</taxon>
        <taxon>fabids</taxon>
        <taxon>Malpighiales</taxon>
        <taxon>Salicaceae</taxon>
        <taxon>Flacourtieae</taxon>
        <taxon>Dovyalis</taxon>
    </lineage>
</organism>
<protein>
    <submittedName>
        <fullName evidence="1">Uncharacterized protein</fullName>
    </submittedName>
</protein>
<comment type="caution">
    <text evidence="1">The sequence shown here is derived from an EMBL/GenBank/DDBJ whole genome shotgun (WGS) entry which is preliminary data.</text>
</comment>
<evidence type="ECO:0000313" key="2">
    <source>
        <dbReference type="Proteomes" id="UP001314170"/>
    </source>
</evidence>
<name>A0AAV1S0F6_9ROSI</name>
<proteinExistence type="predicted"/>
<reference evidence="1 2" key="1">
    <citation type="submission" date="2024-01" db="EMBL/GenBank/DDBJ databases">
        <authorList>
            <person name="Waweru B."/>
        </authorList>
    </citation>
    <scope>NUCLEOTIDE SEQUENCE [LARGE SCALE GENOMIC DNA]</scope>
</reference>
<dbReference type="EMBL" id="CAWUPB010001160">
    <property type="protein sequence ID" value="CAK7341721.1"/>
    <property type="molecule type" value="Genomic_DNA"/>
</dbReference>
<dbReference type="Proteomes" id="UP001314170">
    <property type="component" value="Unassembled WGS sequence"/>
</dbReference>
<evidence type="ECO:0000313" key="1">
    <source>
        <dbReference type="EMBL" id="CAK7341721.1"/>
    </source>
</evidence>
<sequence>MESTLDTIPSMESTLDEIMIAPKNLITSDKRKNLAETAPSQAVDHLNLSSISAAMQPRVASTRSLSVNEYTNKFFSLATRSEFPWNEDVMISMHLQGLNLQISSGLATCGLYTMADAVQVAAQIEEEPKKNTSMRLWTSLRSCKRGNKEEVEEVVCEAEMDMDEHQLLETGSHCLVLQPMLLAHEVVEEVDDWRHTSIFNT</sequence>
<keyword evidence="2" id="KW-1185">Reference proteome</keyword>
<gene>
    <name evidence="1" type="ORF">DCAF_LOCUS16426</name>
</gene>
<dbReference type="AlphaFoldDB" id="A0AAV1S0F6"/>